<proteinExistence type="predicted"/>
<dbReference type="AlphaFoldDB" id="A0A699UP24"/>
<gene>
    <name evidence="2" type="ORF">Tci_895097</name>
</gene>
<comment type="caution">
    <text evidence="2">The sequence shown here is derived from an EMBL/GenBank/DDBJ whole genome shotgun (WGS) entry which is preliminary data.</text>
</comment>
<feature type="region of interest" description="Disordered" evidence="1">
    <location>
        <begin position="1"/>
        <end position="40"/>
    </location>
</feature>
<name>A0A699UP24_TANCI</name>
<protein>
    <submittedName>
        <fullName evidence="2">Uncharacterized protein</fullName>
    </submittedName>
</protein>
<reference evidence="2" key="1">
    <citation type="journal article" date="2019" name="Sci. Rep.">
        <title>Draft genome of Tanacetum cinerariifolium, the natural source of mosquito coil.</title>
        <authorList>
            <person name="Yamashiro T."/>
            <person name="Shiraishi A."/>
            <person name="Satake H."/>
            <person name="Nakayama K."/>
        </authorList>
    </citation>
    <scope>NUCLEOTIDE SEQUENCE</scope>
</reference>
<sequence>HFARECRSKGNQESRRRDPRNTRYKARDNGRRPAKQDEHKAMVTINEEGVDWTGHAKDDTKNYALMAFNSSNSGSDTE</sequence>
<accession>A0A699UP24</accession>
<feature type="non-terminal residue" evidence="2">
    <location>
        <position position="78"/>
    </location>
</feature>
<feature type="non-terminal residue" evidence="2">
    <location>
        <position position="1"/>
    </location>
</feature>
<organism evidence="2">
    <name type="scientific">Tanacetum cinerariifolium</name>
    <name type="common">Dalmatian daisy</name>
    <name type="synonym">Chrysanthemum cinerariifolium</name>
    <dbReference type="NCBI Taxonomy" id="118510"/>
    <lineage>
        <taxon>Eukaryota</taxon>
        <taxon>Viridiplantae</taxon>
        <taxon>Streptophyta</taxon>
        <taxon>Embryophyta</taxon>
        <taxon>Tracheophyta</taxon>
        <taxon>Spermatophyta</taxon>
        <taxon>Magnoliopsida</taxon>
        <taxon>eudicotyledons</taxon>
        <taxon>Gunneridae</taxon>
        <taxon>Pentapetalae</taxon>
        <taxon>asterids</taxon>
        <taxon>campanulids</taxon>
        <taxon>Asterales</taxon>
        <taxon>Asteraceae</taxon>
        <taxon>Asteroideae</taxon>
        <taxon>Anthemideae</taxon>
        <taxon>Anthemidinae</taxon>
        <taxon>Tanacetum</taxon>
    </lineage>
</organism>
<evidence type="ECO:0000256" key="1">
    <source>
        <dbReference type="SAM" id="MobiDB-lite"/>
    </source>
</evidence>
<evidence type="ECO:0000313" key="2">
    <source>
        <dbReference type="EMBL" id="GFD23128.1"/>
    </source>
</evidence>
<dbReference type="EMBL" id="BKCJ011342611">
    <property type="protein sequence ID" value="GFD23128.1"/>
    <property type="molecule type" value="Genomic_DNA"/>
</dbReference>